<proteinExistence type="predicted"/>
<accession>A0A1A9WBT0</accession>
<protein>
    <submittedName>
        <fullName evidence="3">Uncharacterized protein</fullName>
    </submittedName>
</protein>
<dbReference type="Proteomes" id="UP000091820">
    <property type="component" value="Unassembled WGS sequence"/>
</dbReference>
<evidence type="ECO:0000256" key="2">
    <source>
        <dbReference type="SAM" id="SignalP"/>
    </source>
</evidence>
<feature type="chain" id="PRO_5008400192" evidence="2">
    <location>
        <begin position="21"/>
        <end position="1492"/>
    </location>
</feature>
<dbReference type="PANTHER" id="PTHR33395">
    <property type="entry name" value="TRANSCRIPTASE, PUTATIVE-RELATED-RELATED"/>
    <property type="match status" value="1"/>
</dbReference>
<feature type="region of interest" description="Disordered" evidence="1">
    <location>
        <begin position="44"/>
        <end position="63"/>
    </location>
</feature>
<feature type="region of interest" description="Disordered" evidence="1">
    <location>
        <begin position="1264"/>
        <end position="1354"/>
    </location>
</feature>
<organism evidence="3 4">
    <name type="scientific">Glossina brevipalpis</name>
    <dbReference type="NCBI Taxonomy" id="37001"/>
    <lineage>
        <taxon>Eukaryota</taxon>
        <taxon>Metazoa</taxon>
        <taxon>Ecdysozoa</taxon>
        <taxon>Arthropoda</taxon>
        <taxon>Hexapoda</taxon>
        <taxon>Insecta</taxon>
        <taxon>Pterygota</taxon>
        <taxon>Neoptera</taxon>
        <taxon>Endopterygota</taxon>
        <taxon>Diptera</taxon>
        <taxon>Brachycera</taxon>
        <taxon>Muscomorpha</taxon>
        <taxon>Hippoboscoidea</taxon>
        <taxon>Glossinidae</taxon>
        <taxon>Glossina</taxon>
    </lineage>
</organism>
<keyword evidence="4" id="KW-1185">Reference proteome</keyword>
<dbReference type="EnsemblMetazoa" id="GBRI013775-RA">
    <property type="protein sequence ID" value="GBRI013775-PA"/>
    <property type="gene ID" value="GBRI013775"/>
</dbReference>
<dbReference type="PANTHER" id="PTHR33395:SF21">
    <property type="entry name" value="PERICARDIN"/>
    <property type="match status" value="1"/>
</dbReference>
<sequence>MQPFRWGFITVVLLIALTNAAIINSFGNNDDHIESTYPLDVQRRKRSGRGYMRGQTQSQYLNFGKPEVDGKAEAEANESGSRSTVSGTHGMGQAQSQFSMGDCSECPGTIYEYPPGSPDPLTLSGNVIQPQPSGPLVSGGFQPAHGFVSGKPQAVTGLTGAAEGPDTRLRPAVTQFGIPSRGPGIAGDLRPGQMTVPGKLPGTPGYYSDLIPPSEGEISSQQPSRYGPGIQFGVREPGREQADRRVPATHPQGIPGQPLSTTGQPSVSGYEARQSFMPPSGPVYGADQRFPTGQPSDVRIQPSLRPSQPSLTQIPGPPQPVISRPQGPSPVQRGTIPAQPVHRDQQVQPLGPTEQQRPPFGPGVGQQPLIYGPAVGQPSGPGALAPAPGAGIFQPSRQSVGLPSFGAEPERQGPTYGPGFVQPGTPSETFYRIPSGVAQPSGQPQDTAIGHQPPGYRPGSIQTTGQPSGFVPGHIQRPAVGTVSQPTDYIPGVGMQHVGISEQSAGQVGVKQPPGIHVTQPGSASQPGSGFYVQQPSSQSRMDYRPGPQQLTQPGTSGSIDLRPTGQRTDIGYDQLGGFSDTVGGRVQFGGQSGTTGIQSEIGTRPGAVMQPGPGVGIPQGISRQPHTEFTPSVQPGTAFTPAIQPGAGFVQPGTEYTQPGTRFVQPGRGFVQPQTETAQPSTGFVQPGTGFAQPGPGIQPGSGFLQPGQGRQPSIGYPQHEFRQPGTQPGVQLPIPTATGYGPGSRPDIEKQPGIKPQPGIGLQPWSDVQPGYPSVSQDRTLVQPSTQPGIGIQPGISMQPGPSVQPGIVLRPGTVTQPGIGVPSGAGMHPGIGAQPGASMQPGIGISPGIGYDQRPVVPPYGVQDYGQQTKISTDYRPQTPTVVQPAVGFDISQGAAAHLPGSIVSSGGPQPVTGAIGAGRQTGSTIGYDQRGTGTIYGPPTGLQTGTAEGYDQSVRPGMQPIPAYGPGTQIGTAPTYGQSSTGPIPGYGIESRPGAGGAVQYGSPYVTPPQEMISAGTDDAFSQAESSINNGQAVASAQGKKNGGTAKTQVQGTYSSTGSFTASAMTSDNDRSASSQVSGGLEGAMSQAQGQGGAAQSQAQVQVNEKTGGTKSSSQSGGLIHQSQSEVQANDKGGLADAQSSGPGQTSSQAQIGFRPGQDGEIVQSAGGGQASAQSGTHSGQSQSQIQGRSKFGVSYHGAAQSASGTKEQVANYREQNRHLFNTISQFGGADAITDRVDTMYSPTALVPESDAIPDVQLKTSKAIKKDDDDSNLADDDEEEPYDEYDDDDEYYNESPIKMDSKSSGLTQNQKNIDHDTTNSRPDSSTSFRTHTQKSPSQVQQTTVADSNKKYTVVQNQNGRVQTYSSRSTTEAVPSGFRGTVNVEKKFHTKALGSHKIDDKANVTSTITGDEKSITKLRTPDSFVTVTKSITGSLDNSKNPPQDNKNFQSTYYTKSSTCGYFTFSCNIVYGANGRSKVCRPKAPTNGKC</sequence>
<dbReference type="GO" id="GO:0061343">
    <property type="term" value="P:cell adhesion involved in heart morphogenesis"/>
    <property type="evidence" value="ECO:0007669"/>
    <property type="project" value="TreeGrafter"/>
</dbReference>
<feature type="compositionally biased region" description="Polar residues" evidence="1">
    <location>
        <begin position="258"/>
        <end position="267"/>
    </location>
</feature>
<feature type="compositionally biased region" description="Basic and acidic residues" evidence="1">
    <location>
        <begin position="236"/>
        <end position="246"/>
    </location>
</feature>
<feature type="compositionally biased region" description="Acidic residues" evidence="1">
    <location>
        <begin position="1273"/>
        <end position="1296"/>
    </location>
</feature>
<feature type="compositionally biased region" description="Polar residues" evidence="1">
    <location>
        <begin position="520"/>
        <end position="541"/>
    </location>
</feature>
<feature type="compositionally biased region" description="Polar residues" evidence="1">
    <location>
        <begin position="1306"/>
        <end position="1315"/>
    </location>
</feature>
<feature type="compositionally biased region" description="Low complexity" evidence="1">
    <location>
        <begin position="1087"/>
        <end position="1122"/>
    </location>
</feature>
<feature type="compositionally biased region" description="Polar residues" evidence="1">
    <location>
        <begin position="78"/>
        <end position="99"/>
    </location>
</feature>
<feature type="region of interest" description="Disordered" evidence="1">
    <location>
        <begin position="349"/>
        <end position="465"/>
    </location>
</feature>
<dbReference type="GO" id="GO:0031012">
    <property type="term" value="C:extracellular matrix"/>
    <property type="evidence" value="ECO:0007669"/>
    <property type="project" value="TreeGrafter"/>
</dbReference>
<feature type="region of interest" description="Disordered" evidence="1">
    <location>
        <begin position="70"/>
        <end position="129"/>
    </location>
</feature>
<feature type="signal peptide" evidence="2">
    <location>
        <begin position="1"/>
        <end position="20"/>
    </location>
</feature>
<feature type="compositionally biased region" description="Low complexity" evidence="1">
    <location>
        <begin position="1175"/>
        <end position="1194"/>
    </location>
</feature>
<feature type="region of interest" description="Disordered" evidence="1">
    <location>
        <begin position="1031"/>
        <end position="1213"/>
    </location>
</feature>
<evidence type="ECO:0000313" key="4">
    <source>
        <dbReference type="Proteomes" id="UP000091820"/>
    </source>
</evidence>
<feature type="compositionally biased region" description="Polar residues" evidence="1">
    <location>
        <begin position="1049"/>
        <end position="1082"/>
    </location>
</feature>
<feature type="compositionally biased region" description="Polar residues" evidence="1">
    <location>
        <begin position="1323"/>
        <end position="1350"/>
    </location>
</feature>
<feature type="compositionally biased region" description="Polar residues" evidence="1">
    <location>
        <begin position="304"/>
        <end position="313"/>
    </location>
</feature>
<keyword evidence="2" id="KW-0732">Signal</keyword>
<dbReference type="STRING" id="37001.A0A1A9WBT0"/>
<evidence type="ECO:0000313" key="3">
    <source>
        <dbReference type="EnsemblMetazoa" id="GBRI013775-PA"/>
    </source>
</evidence>
<feature type="compositionally biased region" description="Polar residues" evidence="1">
    <location>
        <begin position="973"/>
        <end position="986"/>
    </location>
</feature>
<feature type="region of interest" description="Disordered" evidence="1">
    <location>
        <begin position="213"/>
        <end position="336"/>
    </location>
</feature>
<reference evidence="4" key="1">
    <citation type="submission" date="2014-03" db="EMBL/GenBank/DDBJ databases">
        <authorList>
            <person name="Aksoy S."/>
            <person name="Warren W."/>
            <person name="Wilson R.K."/>
        </authorList>
    </citation>
    <scope>NUCLEOTIDE SEQUENCE [LARGE SCALE GENOMIC DNA]</scope>
    <source>
        <strain evidence="4">IAEA</strain>
    </source>
</reference>
<feature type="compositionally biased region" description="Polar residues" evidence="1">
    <location>
        <begin position="549"/>
        <end position="559"/>
    </location>
</feature>
<feature type="region of interest" description="Disordered" evidence="1">
    <location>
        <begin position="507"/>
        <end position="565"/>
    </location>
</feature>
<name>A0A1A9WBT0_9MUSC</name>
<feature type="compositionally biased region" description="Polar residues" evidence="1">
    <location>
        <begin position="1142"/>
        <end position="1155"/>
    </location>
</feature>
<dbReference type="GO" id="GO:0007508">
    <property type="term" value="P:larval heart development"/>
    <property type="evidence" value="ECO:0007669"/>
    <property type="project" value="TreeGrafter"/>
</dbReference>
<evidence type="ECO:0000256" key="1">
    <source>
        <dbReference type="SAM" id="MobiDB-lite"/>
    </source>
</evidence>
<feature type="region of interest" description="Disordered" evidence="1">
    <location>
        <begin position="971"/>
        <end position="999"/>
    </location>
</feature>
<reference evidence="3" key="2">
    <citation type="submission" date="2020-05" db="UniProtKB">
        <authorList>
            <consortium name="EnsemblMetazoa"/>
        </authorList>
    </citation>
    <scope>IDENTIFICATION</scope>
    <source>
        <strain evidence="3">IAEA</strain>
    </source>
</reference>
<feature type="compositionally biased region" description="Low complexity" evidence="1">
    <location>
        <begin position="378"/>
        <end position="391"/>
    </location>
</feature>
<dbReference type="VEuPathDB" id="VectorBase:GBRI013775"/>